<dbReference type="GO" id="GO:0042802">
    <property type="term" value="F:identical protein binding"/>
    <property type="evidence" value="ECO:0007669"/>
    <property type="project" value="TreeGrafter"/>
</dbReference>
<feature type="transmembrane region" description="Helical" evidence="1">
    <location>
        <begin position="75"/>
        <end position="104"/>
    </location>
</feature>
<dbReference type="RefSeq" id="WP_034637260.1">
    <property type="nucleotide sequence ID" value="NZ_CBCSJC010000003.1"/>
</dbReference>
<comment type="caution">
    <text evidence="3">The sequence shown here is derived from an EMBL/GenBank/DDBJ whole genome shotgun (WGS) entry which is preliminary data.</text>
</comment>
<dbReference type="InterPro" id="IPR032834">
    <property type="entry name" value="NatK-like_C"/>
</dbReference>
<protein>
    <recommendedName>
        <fullName evidence="2">Sensor histidine kinase NatK-like C-terminal domain-containing protein</fullName>
    </recommendedName>
</protein>
<proteinExistence type="predicted"/>
<keyword evidence="1" id="KW-0472">Membrane</keyword>
<evidence type="ECO:0000259" key="2">
    <source>
        <dbReference type="Pfam" id="PF14501"/>
    </source>
</evidence>
<feature type="domain" description="Sensor histidine kinase NatK-like C-terminal" evidence="2">
    <location>
        <begin position="324"/>
        <end position="425"/>
    </location>
</feature>
<dbReference type="eggNOG" id="COG3290">
    <property type="taxonomic scope" value="Bacteria"/>
</dbReference>
<dbReference type="Proteomes" id="UP000027822">
    <property type="component" value="Unassembled WGS sequence"/>
</dbReference>
<keyword evidence="4" id="KW-1185">Reference proteome</keyword>
<evidence type="ECO:0000256" key="1">
    <source>
        <dbReference type="SAM" id="Phobius"/>
    </source>
</evidence>
<feature type="transmembrane region" description="Helical" evidence="1">
    <location>
        <begin position="146"/>
        <end position="169"/>
    </location>
</feature>
<dbReference type="OrthoDB" id="1656061at2"/>
<dbReference type="InterPro" id="IPR036890">
    <property type="entry name" value="HATPase_C_sf"/>
</dbReference>
<dbReference type="SUPFAM" id="SSF55874">
    <property type="entry name" value="ATPase domain of HSP90 chaperone/DNA topoisomerase II/histidine kinase"/>
    <property type="match status" value="1"/>
</dbReference>
<name>A0A073K0L0_9BACI</name>
<feature type="transmembrane region" description="Helical" evidence="1">
    <location>
        <begin position="175"/>
        <end position="198"/>
    </location>
</feature>
<keyword evidence="1" id="KW-1133">Transmembrane helix</keyword>
<evidence type="ECO:0000313" key="4">
    <source>
        <dbReference type="Proteomes" id="UP000027822"/>
    </source>
</evidence>
<dbReference type="STRING" id="574376.BAMA_16690"/>
<feature type="transmembrane region" description="Helical" evidence="1">
    <location>
        <begin position="52"/>
        <end position="68"/>
    </location>
</feature>
<feature type="transmembrane region" description="Helical" evidence="1">
    <location>
        <begin position="29"/>
        <end position="46"/>
    </location>
</feature>
<dbReference type="PANTHER" id="PTHR40448:SF1">
    <property type="entry name" value="TWO-COMPONENT SENSOR HISTIDINE KINASE"/>
    <property type="match status" value="1"/>
</dbReference>
<dbReference type="AlphaFoldDB" id="A0A073K0L0"/>
<feature type="transmembrane region" description="Helical" evidence="1">
    <location>
        <begin position="6"/>
        <end position="22"/>
    </location>
</feature>
<organism evidence="3 4">
    <name type="scientific">Bacillus manliponensis</name>
    <dbReference type="NCBI Taxonomy" id="574376"/>
    <lineage>
        <taxon>Bacteria</taxon>
        <taxon>Bacillati</taxon>
        <taxon>Bacillota</taxon>
        <taxon>Bacilli</taxon>
        <taxon>Bacillales</taxon>
        <taxon>Bacillaceae</taxon>
        <taxon>Bacillus</taxon>
        <taxon>Bacillus cereus group</taxon>
    </lineage>
</organism>
<gene>
    <name evidence="3" type="ORF">BAMA_16690</name>
</gene>
<keyword evidence="1" id="KW-0812">Transmembrane</keyword>
<dbReference type="Pfam" id="PF14501">
    <property type="entry name" value="HATPase_c_5"/>
    <property type="match status" value="1"/>
</dbReference>
<sequence>MSTFGVLLAQTFITIVSLKIISGHKKINLLEIMMLVATSILATIVYEEYGTYSAGILLVFTYCMSYYYEKEMIHALLYASYTFIILLISDHVSSYIDVIIFGYLPNLTDVQMIVHLFVWGVLGICLSIIVHKLFRKLDVINQQVKRFITFIGLVTVVIYYTLIFTAASMGNTFELIRLNLLFFFLYLMLLIFTITIYSRHVKKQFETKRKEEEYDSLKKYTSEIEMQYQNMRKFRHDYQNILLSIEMFILEKDVEGLKKYYEEVLKPTSIYLDENNFKLENLSKIKIKELKSIFASKLMLAQELGINAKFEANESIEKLPIDSFALITSVGILLDNAIEELEHIENGELLTGVITDEGNISIVIQNTCRPDVPKLYLLKQAGFSTKGEGRGLGLNNLHELLSPLDNVTTETMVREHLFVQKIHIQLED</sequence>
<reference evidence="3 4" key="1">
    <citation type="submission" date="2014-06" db="EMBL/GenBank/DDBJ databases">
        <title>Draft genome sequence of Bacillus manliponensis JCM 15802 (MCCC 1A00708).</title>
        <authorList>
            <person name="Lai Q."/>
            <person name="Liu Y."/>
            <person name="Shao Z."/>
        </authorList>
    </citation>
    <scope>NUCLEOTIDE SEQUENCE [LARGE SCALE GENOMIC DNA]</scope>
    <source>
        <strain evidence="3 4">JCM 15802</strain>
    </source>
</reference>
<evidence type="ECO:0000313" key="3">
    <source>
        <dbReference type="EMBL" id="KEK20091.1"/>
    </source>
</evidence>
<feature type="transmembrane region" description="Helical" evidence="1">
    <location>
        <begin position="116"/>
        <end position="134"/>
    </location>
</feature>
<dbReference type="EMBL" id="JOTN01000004">
    <property type="protein sequence ID" value="KEK20091.1"/>
    <property type="molecule type" value="Genomic_DNA"/>
</dbReference>
<dbReference type="PANTHER" id="PTHR40448">
    <property type="entry name" value="TWO-COMPONENT SENSOR HISTIDINE KINASE"/>
    <property type="match status" value="1"/>
</dbReference>
<dbReference type="Gene3D" id="3.30.565.10">
    <property type="entry name" value="Histidine kinase-like ATPase, C-terminal domain"/>
    <property type="match status" value="1"/>
</dbReference>
<accession>A0A073K0L0</accession>